<dbReference type="AlphaFoldDB" id="A0A9N9J6D8"/>
<dbReference type="Proteomes" id="UP000789570">
    <property type="component" value="Unassembled WGS sequence"/>
</dbReference>
<accession>A0A9N9J6D8</accession>
<evidence type="ECO:0000313" key="2">
    <source>
        <dbReference type="Proteomes" id="UP000789570"/>
    </source>
</evidence>
<comment type="caution">
    <text evidence="1">The sequence shown here is derived from an EMBL/GenBank/DDBJ whole genome shotgun (WGS) entry which is preliminary data.</text>
</comment>
<gene>
    <name evidence="1" type="ORF">FCALED_LOCUS17120</name>
</gene>
<dbReference type="OrthoDB" id="2427290at2759"/>
<protein>
    <submittedName>
        <fullName evidence="1">940_t:CDS:1</fullName>
    </submittedName>
</protein>
<organism evidence="1 2">
    <name type="scientific">Funneliformis caledonium</name>
    <dbReference type="NCBI Taxonomy" id="1117310"/>
    <lineage>
        <taxon>Eukaryota</taxon>
        <taxon>Fungi</taxon>
        <taxon>Fungi incertae sedis</taxon>
        <taxon>Mucoromycota</taxon>
        <taxon>Glomeromycotina</taxon>
        <taxon>Glomeromycetes</taxon>
        <taxon>Glomerales</taxon>
        <taxon>Glomeraceae</taxon>
        <taxon>Funneliformis</taxon>
    </lineage>
</organism>
<feature type="non-terminal residue" evidence="1">
    <location>
        <position position="1"/>
    </location>
</feature>
<name>A0A9N9J6D8_9GLOM</name>
<sequence>EELDLENETNTISSTEQWVRVIQNWMDMVEEENIDSESDPLDFIAVDCTIHPANDPLAKWDLYSIFNNSLESPEFVNAMIN</sequence>
<evidence type="ECO:0000313" key="1">
    <source>
        <dbReference type="EMBL" id="CAG8764203.1"/>
    </source>
</evidence>
<proteinExistence type="predicted"/>
<dbReference type="EMBL" id="CAJVPQ010024148">
    <property type="protein sequence ID" value="CAG8764203.1"/>
    <property type="molecule type" value="Genomic_DNA"/>
</dbReference>
<reference evidence="1" key="1">
    <citation type="submission" date="2021-06" db="EMBL/GenBank/DDBJ databases">
        <authorList>
            <person name="Kallberg Y."/>
            <person name="Tangrot J."/>
            <person name="Rosling A."/>
        </authorList>
    </citation>
    <scope>NUCLEOTIDE SEQUENCE</scope>
    <source>
        <strain evidence="1">UK204</strain>
    </source>
</reference>
<keyword evidence="2" id="KW-1185">Reference proteome</keyword>